<keyword evidence="3" id="KW-1185">Reference proteome</keyword>
<evidence type="ECO:0000313" key="3">
    <source>
        <dbReference type="Proteomes" id="UP000820818"/>
    </source>
</evidence>
<dbReference type="AlphaFoldDB" id="A0AAD5KVQ1"/>
<dbReference type="EMBL" id="WJBH02000004">
    <property type="protein sequence ID" value="KAI9560454.1"/>
    <property type="molecule type" value="Genomic_DNA"/>
</dbReference>
<dbReference type="Proteomes" id="UP000820818">
    <property type="component" value="Linkage Group LG4"/>
</dbReference>
<feature type="region of interest" description="Disordered" evidence="1">
    <location>
        <begin position="60"/>
        <end position="79"/>
    </location>
</feature>
<evidence type="ECO:0000256" key="1">
    <source>
        <dbReference type="SAM" id="MobiDB-lite"/>
    </source>
</evidence>
<protein>
    <submittedName>
        <fullName evidence="2">Uncharacterized protein</fullName>
    </submittedName>
</protein>
<sequence length="120" mass="14088">MLSPKIFELHIILPYPKSRPLLEMERFQNYSALKAHTRCASQYLAKSVVMTTFFFSEEEEEEENGIVHRKKSDEDDSFKSERRDWLVAIAITFPLRLFSPSSYWSLWPSEGVNLSPYFAC</sequence>
<evidence type="ECO:0000313" key="2">
    <source>
        <dbReference type="EMBL" id="KAI9560454.1"/>
    </source>
</evidence>
<gene>
    <name evidence="2" type="ORF">GHT06_014473</name>
</gene>
<organism evidence="2 3">
    <name type="scientific">Daphnia sinensis</name>
    <dbReference type="NCBI Taxonomy" id="1820382"/>
    <lineage>
        <taxon>Eukaryota</taxon>
        <taxon>Metazoa</taxon>
        <taxon>Ecdysozoa</taxon>
        <taxon>Arthropoda</taxon>
        <taxon>Crustacea</taxon>
        <taxon>Branchiopoda</taxon>
        <taxon>Diplostraca</taxon>
        <taxon>Cladocera</taxon>
        <taxon>Anomopoda</taxon>
        <taxon>Daphniidae</taxon>
        <taxon>Daphnia</taxon>
        <taxon>Daphnia similis group</taxon>
    </lineage>
</organism>
<reference evidence="2 3" key="1">
    <citation type="submission" date="2022-05" db="EMBL/GenBank/DDBJ databases">
        <title>A multi-omics perspective on studying reproductive biology in Daphnia sinensis.</title>
        <authorList>
            <person name="Jia J."/>
        </authorList>
    </citation>
    <scope>NUCLEOTIDE SEQUENCE [LARGE SCALE GENOMIC DNA]</scope>
    <source>
        <strain evidence="2 3">WSL</strain>
    </source>
</reference>
<comment type="caution">
    <text evidence="2">The sequence shown here is derived from an EMBL/GenBank/DDBJ whole genome shotgun (WGS) entry which is preliminary data.</text>
</comment>
<name>A0AAD5KVQ1_9CRUS</name>
<accession>A0AAD5KVQ1</accession>
<proteinExistence type="predicted"/>